<evidence type="ECO:0000259" key="1">
    <source>
        <dbReference type="Pfam" id="PF01882"/>
    </source>
</evidence>
<name>A0A1C7FFF0_9VIBR</name>
<gene>
    <name evidence="2" type="ORF">VSVS05_03614</name>
</gene>
<organism evidence="2 3">
    <name type="scientific">Vibrio scophthalmi</name>
    <dbReference type="NCBI Taxonomy" id="45658"/>
    <lineage>
        <taxon>Bacteria</taxon>
        <taxon>Pseudomonadati</taxon>
        <taxon>Pseudomonadota</taxon>
        <taxon>Gammaproteobacteria</taxon>
        <taxon>Vibrionales</taxon>
        <taxon>Vibrionaceae</taxon>
        <taxon>Vibrio</taxon>
    </lineage>
</organism>
<dbReference type="PANTHER" id="PTHR33608:SF12">
    <property type="entry name" value="DUF58 DOMAIN-CONTAINING PROTEIN"/>
    <property type="match status" value="1"/>
</dbReference>
<accession>A0A1C7FFF0</accession>
<dbReference type="Pfam" id="PF01882">
    <property type="entry name" value="DUF58"/>
    <property type="match status" value="1"/>
</dbReference>
<dbReference type="AlphaFoldDB" id="A0A1C7FFF0"/>
<dbReference type="PATRIC" id="fig|45658.7.peg.3574"/>
<protein>
    <recommendedName>
        <fullName evidence="1">DUF58 domain-containing protein</fullName>
    </recommendedName>
</protein>
<dbReference type="Proteomes" id="UP000092528">
    <property type="component" value="Chromosome 2"/>
</dbReference>
<sequence>MEHKLPFDANGVNVTLDELLFYKQQSVKWLPPAKSLWSQLLGQHQSRQLGRGMDFAEVRQYQAGDDIRSIDWRVTARTGKTHTKLFSEEKEKPVVLYLDLSPSMIFGSTLMLKSVVMMHMASLIAWLTIAQKDRVGAVIDTGTQLIEIKPSAQNRGPLAILQQLITLNEQQLATNRQDSGHNLSAAFQAIHRLAPKGAEIILMSDFIRLTKEDERGLSRLAQHNRVRMIHISDPLELGQTPFRGVEQVSDRKKTLWLDFSSPKTRQQLELAFTHKQQGLKTLAHKTGISFSALTSAQPLLQQLSG</sequence>
<dbReference type="PANTHER" id="PTHR33608">
    <property type="entry name" value="BLL2464 PROTEIN"/>
    <property type="match status" value="1"/>
</dbReference>
<evidence type="ECO:0000313" key="3">
    <source>
        <dbReference type="Proteomes" id="UP000092528"/>
    </source>
</evidence>
<evidence type="ECO:0000313" key="2">
    <source>
        <dbReference type="EMBL" id="ANU38651.1"/>
    </source>
</evidence>
<dbReference type="GO" id="GO:0016787">
    <property type="term" value="F:hydrolase activity"/>
    <property type="evidence" value="ECO:0007669"/>
    <property type="project" value="UniProtKB-KW"/>
</dbReference>
<reference evidence="2 3" key="1">
    <citation type="submission" date="2016-07" db="EMBL/GenBank/DDBJ databases">
        <title>Genome sequencing of Vibrio scophthalmi strain VS-05, an isolated from Paralichthys olivaceus.</title>
        <authorList>
            <person name="Han H.-J."/>
        </authorList>
    </citation>
    <scope>NUCLEOTIDE SEQUENCE [LARGE SCALE GENOMIC DNA]</scope>
    <source>
        <strain evidence="2 3">VS-05</strain>
    </source>
</reference>
<keyword evidence="3" id="KW-1185">Reference proteome</keyword>
<keyword evidence="2" id="KW-0378">Hydrolase</keyword>
<proteinExistence type="predicted"/>
<dbReference type="InterPro" id="IPR002881">
    <property type="entry name" value="DUF58"/>
</dbReference>
<dbReference type="RefSeq" id="WP_065546401.1">
    <property type="nucleotide sequence ID" value="NZ_CP016415.1"/>
</dbReference>
<dbReference type="EMBL" id="CP016415">
    <property type="protein sequence ID" value="ANU38651.1"/>
    <property type="molecule type" value="Genomic_DNA"/>
</dbReference>
<feature type="domain" description="DUF58" evidence="1">
    <location>
        <begin position="57"/>
        <end position="275"/>
    </location>
</feature>
<dbReference type="STRING" id="45658.VSVS12_04148"/>